<accession>A0A4Y7T944</accession>
<dbReference type="OrthoDB" id="5967843at2759"/>
<evidence type="ECO:0000313" key="5">
    <source>
        <dbReference type="Proteomes" id="UP000298030"/>
    </source>
</evidence>
<dbReference type="InterPro" id="IPR027417">
    <property type="entry name" value="P-loop_NTPase"/>
</dbReference>
<dbReference type="Proteomes" id="UP000298030">
    <property type="component" value="Unassembled WGS sequence"/>
</dbReference>
<dbReference type="STRING" id="71717.A0A4Y7T944"/>
<sequence>MSFLCIPGVFGRRKDRETDDIYLADTDPAQTGVQNATTGRNAIQRSPSTSRPPSTLPSSSTPERVTSTSPSLFHGANTLQFEDFRYVDASRASNVVINSEASLANASQKGWELLAKYASPNAMHNSRARHDPPHCDEGTRVGILGEIMDWMKDRTAPCRLLCMTGAAGSGKSALQQTVAEINNVSTIIPTIAYQLGTKNSNLRQAIGTIVKDNPLIFDQSLGAQIHSLITQPYGAIPHAILIDGVDECNDEGHQVELIRAIHTELLLRETPFRPELALRTALQPHGHLHGLTYHIRLSDVYDATADIRRTLWRRLREVGACSSFPSAQDPLWPPEEVVETIVKAASGQYIYVATVIRYVSERRASPVERLRAFLAWSSSGEEANPFVALDLLYTNILSPAGNKGDFCILLQAYAYFFNPEGGYFFPVDTVDKSDPFWGSLDQHQGMRALDQHSTSTTNRSRTSCKTQAGRSTSTFPGRPWIGTSRNACYDTSHVRLSGRRAMKACTGLQPPGYPWLALVSFTLLPYLLLRGDGLHKALVQFTKDGGWGDVTRWMEFLVERSKRCDINIDSAAHWYEFLDRFVEEVEDRAVSLIQSR</sequence>
<protein>
    <recommendedName>
        <fullName evidence="3">Nephrocystin 3-like N-terminal domain-containing protein</fullName>
    </recommendedName>
</protein>
<feature type="compositionally biased region" description="Polar residues" evidence="2">
    <location>
        <begin position="464"/>
        <end position="475"/>
    </location>
</feature>
<feature type="compositionally biased region" description="Polar residues" evidence="2">
    <location>
        <begin position="28"/>
        <end position="44"/>
    </location>
</feature>
<evidence type="ECO:0000256" key="1">
    <source>
        <dbReference type="ARBA" id="ARBA00022737"/>
    </source>
</evidence>
<feature type="compositionally biased region" description="Low complexity" evidence="2">
    <location>
        <begin position="453"/>
        <end position="463"/>
    </location>
</feature>
<name>A0A4Y7T944_COPMI</name>
<feature type="region of interest" description="Disordered" evidence="2">
    <location>
        <begin position="24"/>
        <end position="72"/>
    </location>
</feature>
<feature type="domain" description="Nephrocystin 3-like N-terminal" evidence="3">
    <location>
        <begin position="182"/>
        <end position="263"/>
    </location>
</feature>
<dbReference type="InterPro" id="IPR056884">
    <property type="entry name" value="NPHP3-like_N"/>
</dbReference>
<feature type="region of interest" description="Disordered" evidence="2">
    <location>
        <begin position="449"/>
        <end position="475"/>
    </location>
</feature>
<keyword evidence="1" id="KW-0677">Repeat</keyword>
<dbReference type="SUPFAM" id="SSF52540">
    <property type="entry name" value="P-loop containing nucleoside triphosphate hydrolases"/>
    <property type="match status" value="1"/>
</dbReference>
<feature type="compositionally biased region" description="Low complexity" evidence="2">
    <location>
        <begin position="45"/>
        <end position="62"/>
    </location>
</feature>
<keyword evidence="5" id="KW-1185">Reference proteome</keyword>
<dbReference type="EMBL" id="QPFP01000023">
    <property type="protein sequence ID" value="TEB30458.1"/>
    <property type="molecule type" value="Genomic_DNA"/>
</dbReference>
<dbReference type="AlphaFoldDB" id="A0A4Y7T944"/>
<gene>
    <name evidence="4" type="ORF">FA13DRAFT_1733760</name>
</gene>
<evidence type="ECO:0000313" key="4">
    <source>
        <dbReference type="EMBL" id="TEB30458.1"/>
    </source>
</evidence>
<reference evidence="4 5" key="1">
    <citation type="journal article" date="2019" name="Nat. Ecol. Evol.">
        <title>Megaphylogeny resolves global patterns of mushroom evolution.</title>
        <authorList>
            <person name="Varga T."/>
            <person name="Krizsan K."/>
            <person name="Foldi C."/>
            <person name="Dima B."/>
            <person name="Sanchez-Garcia M."/>
            <person name="Sanchez-Ramirez S."/>
            <person name="Szollosi G.J."/>
            <person name="Szarkandi J.G."/>
            <person name="Papp V."/>
            <person name="Albert L."/>
            <person name="Andreopoulos W."/>
            <person name="Angelini C."/>
            <person name="Antonin V."/>
            <person name="Barry K.W."/>
            <person name="Bougher N.L."/>
            <person name="Buchanan P."/>
            <person name="Buyck B."/>
            <person name="Bense V."/>
            <person name="Catcheside P."/>
            <person name="Chovatia M."/>
            <person name="Cooper J."/>
            <person name="Damon W."/>
            <person name="Desjardin D."/>
            <person name="Finy P."/>
            <person name="Geml J."/>
            <person name="Haridas S."/>
            <person name="Hughes K."/>
            <person name="Justo A."/>
            <person name="Karasinski D."/>
            <person name="Kautmanova I."/>
            <person name="Kiss B."/>
            <person name="Kocsube S."/>
            <person name="Kotiranta H."/>
            <person name="LaButti K.M."/>
            <person name="Lechner B.E."/>
            <person name="Liimatainen K."/>
            <person name="Lipzen A."/>
            <person name="Lukacs Z."/>
            <person name="Mihaltcheva S."/>
            <person name="Morgado L.N."/>
            <person name="Niskanen T."/>
            <person name="Noordeloos M.E."/>
            <person name="Ohm R.A."/>
            <person name="Ortiz-Santana B."/>
            <person name="Ovrebo C."/>
            <person name="Racz N."/>
            <person name="Riley R."/>
            <person name="Savchenko A."/>
            <person name="Shiryaev A."/>
            <person name="Soop K."/>
            <person name="Spirin V."/>
            <person name="Szebenyi C."/>
            <person name="Tomsovsky M."/>
            <person name="Tulloss R.E."/>
            <person name="Uehling J."/>
            <person name="Grigoriev I.V."/>
            <person name="Vagvolgyi C."/>
            <person name="Papp T."/>
            <person name="Martin F.M."/>
            <person name="Miettinen O."/>
            <person name="Hibbett D.S."/>
            <person name="Nagy L.G."/>
        </authorList>
    </citation>
    <scope>NUCLEOTIDE SEQUENCE [LARGE SCALE GENOMIC DNA]</scope>
    <source>
        <strain evidence="4 5">FP101781</strain>
    </source>
</reference>
<organism evidence="4 5">
    <name type="scientific">Coprinellus micaceus</name>
    <name type="common">Glistening ink-cap mushroom</name>
    <name type="synonym">Coprinus micaceus</name>
    <dbReference type="NCBI Taxonomy" id="71717"/>
    <lineage>
        <taxon>Eukaryota</taxon>
        <taxon>Fungi</taxon>
        <taxon>Dikarya</taxon>
        <taxon>Basidiomycota</taxon>
        <taxon>Agaricomycotina</taxon>
        <taxon>Agaricomycetes</taxon>
        <taxon>Agaricomycetidae</taxon>
        <taxon>Agaricales</taxon>
        <taxon>Agaricineae</taxon>
        <taxon>Psathyrellaceae</taxon>
        <taxon>Coprinellus</taxon>
    </lineage>
</organism>
<proteinExistence type="predicted"/>
<evidence type="ECO:0000259" key="3">
    <source>
        <dbReference type="Pfam" id="PF24883"/>
    </source>
</evidence>
<comment type="caution">
    <text evidence="4">The sequence shown here is derived from an EMBL/GenBank/DDBJ whole genome shotgun (WGS) entry which is preliminary data.</text>
</comment>
<dbReference type="Pfam" id="PF24883">
    <property type="entry name" value="NPHP3_N"/>
    <property type="match status" value="1"/>
</dbReference>
<evidence type="ECO:0000256" key="2">
    <source>
        <dbReference type="SAM" id="MobiDB-lite"/>
    </source>
</evidence>